<dbReference type="CDD" id="cd07093">
    <property type="entry name" value="ALDH_F8_HMSADH"/>
    <property type="match status" value="1"/>
</dbReference>
<dbReference type="InterPro" id="IPR016161">
    <property type="entry name" value="Ald_DH/histidinol_DH"/>
</dbReference>
<dbReference type="InterPro" id="IPR017628">
    <property type="entry name" value="OHmuconic_semiald_DH"/>
</dbReference>
<evidence type="ECO:0000313" key="8">
    <source>
        <dbReference type="Proteomes" id="UP000664073"/>
    </source>
</evidence>
<proteinExistence type="inferred from homology"/>
<comment type="caution">
    <text evidence="7">The sequence shown here is derived from an EMBL/GenBank/DDBJ whole genome shotgun (WGS) entry which is preliminary data.</text>
</comment>
<dbReference type="FunFam" id="3.40.605.10:FF:000007">
    <property type="entry name" value="NAD/NADP-dependent betaine aldehyde dehydrogenase"/>
    <property type="match status" value="1"/>
</dbReference>
<sequence>MPLLRNYVGGHWIETETRFDDINPVDGSVVAQVCEAGQAVVDKAVSAAKAALAAGWGTTTVDARARALRQIADGIERRFDAFVAAEIADTGKDATHARTIDIPRAIANFRAFADQIATAHGDCFQSTTPDGLGALNYTINKPLGVVAVISPWNLPLLLLTWKVAPALACGNAVIAKPSEETPYSATLLAEVIDEIGLPPGVFNLVHGFGPDSAGGFLSTHAGVDAVTFTGASATGSAIMRGAAQTVKPISFELGGKNASLIFADADFDEAVAGTLRSVFSNCGQVCLCTERVYVERPIFEKFVHAFKLRAEQIRVGSPYEQGVGMGPLISKEHRAKVLSYFDLAVAEGARVVTGGSVPVFGDARDQGCFVSPTIWTGLSADARCMQEEIFGPVCHIAPFDTEEDAVTAANNTQYGLATALWTTDLKRAHRLAPRMESGIVWVNTWFLRDLRTPFGGVKLSGIGREGGRHSLAFYSEPTNICIKL</sequence>
<evidence type="ECO:0000256" key="5">
    <source>
        <dbReference type="RuleBase" id="RU003345"/>
    </source>
</evidence>
<evidence type="ECO:0000256" key="3">
    <source>
        <dbReference type="ARBA" id="ARBA00023027"/>
    </source>
</evidence>
<dbReference type="AlphaFoldDB" id="A0A939HNU1"/>
<dbReference type="InterPro" id="IPR016162">
    <property type="entry name" value="Ald_DH_N"/>
</dbReference>
<reference evidence="7" key="1">
    <citation type="submission" date="2021-03" db="EMBL/GenBank/DDBJ databases">
        <title>The complete genome sequence of Acetobacter sp. TBRC 12339.</title>
        <authorList>
            <person name="Charoenyingcharoen P."/>
            <person name="Yukphan P."/>
        </authorList>
    </citation>
    <scope>NUCLEOTIDE SEQUENCE</scope>
    <source>
        <strain evidence="7">TBRC 12339</strain>
    </source>
</reference>
<dbReference type="InterPro" id="IPR016163">
    <property type="entry name" value="Ald_DH_C"/>
</dbReference>
<dbReference type="PROSITE" id="PS00687">
    <property type="entry name" value="ALDEHYDE_DEHYDR_GLU"/>
    <property type="match status" value="1"/>
</dbReference>
<dbReference type="PROSITE" id="PS00070">
    <property type="entry name" value="ALDEHYDE_DEHYDR_CYS"/>
    <property type="match status" value="1"/>
</dbReference>
<dbReference type="InterPro" id="IPR016160">
    <property type="entry name" value="Ald_DH_CS_CYS"/>
</dbReference>
<feature type="active site" evidence="4">
    <location>
        <position position="252"/>
    </location>
</feature>
<dbReference type="Gene3D" id="3.40.309.10">
    <property type="entry name" value="Aldehyde Dehydrogenase, Chain A, domain 2"/>
    <property type="match status" value="1"/>
</dbReference>
<evidence type="ECO:0000259" key="6">
    <source>
        <dbReference type="Pfam" id="PF00171"/>
    </source>
</evidence>
<comment type="similarity">
    <text evidence="1 5">Belongs to the aldehyde dehydrogenase family.</text>
</comment>
<protein>
    <submittedName>
        <fullName evidence="7">2-hydroxymuconic semialdehyde dehydrogenase</fullName>
        <ecNumber evidence="7">1.2.1.85</ecNumber>
    </submittedName>
</protein>
<feature type="domain" description="Aldehyde dehydrogenase" evidence="6">
    <location>
        <begin position="12"/>
        <end position="478"/>
    </location>
</feature>
<dbReference type="FunFam" id="3.40.309.10:FF:000012">
    <property type="entry name" value="Betaine aldehyde dehydrogenase"/>
    <property type="match status" value="1"/>
</dbReference>
<organism evidence="7 8">
    <name type="scientific">Acetobacter garciniae</name>
    <dbReference type="NCBI Taxonomy" id="2817435"/>
    <lineage>
        <taxon>Bacteria</taxon>
        <taxon>Pseudomonadati</taxon>
        <taxon>Pseudomonadota</taxon>
        <taxon>Alphaproteobacteria</taxon>
        <taxon>Acetobacterales</taxon>
        <taxon>Acetobacteraceae</taxon>
        <taxon>Acetobacter</taxon>
    </lineage>
</organism>
<dbReference type="EMBL" id="JAFVMH010000012">
    <property type="protein sequence ID" value="MBO1326580.1"/>
    <property type="molecule type" value="Genomic_DNA"/>
</dbReference>
<keyword evidence="8" id="KW-1185">Reference proteome</keyword>
<dbReference type="SUPFAM" id="SSF53720">
    <property type="entry name" value="ALDH-like"/>
    <property type="match status" value="1"/>
</dbReference>
<dbReference type="NCBIfam" id="TIGR03216">
    <property type="entry name" value="OH_muco_semi_DH"/>
    <property type="match status" value="1"/>
</dbReference>
<dbReference type="GO" id="GO:0016620">
    <property type="term" value="F:oxidoreductase activity, acting on the aldehyde or oxo group of donors, NAD or NADP as acceptor"/>
    <property type="evidence" value="ECO:0007669"/>
    <property type="project" value="InterPro"/>
</dbReference>
<keyword evidence="2 5" id="KW-0560">Oxidoreductase</keyword>
<dbReference type="EC" id="1.2.1.85" evidence="7"/>
<gene>
    <name evidence="7" type="ORF">J2D77_15630</name>
</gene>
<dbReference type="PANTHER" id="PTHR43720">
    <property type="entry name" value="2-AMINOMUCONIC SEMIALDEHYDE DEHYDROGENASE"/>
    <property type="match status" value="1"/>
</dbReference>
<evidence type="ECO:0000256" key="2">
    <source>
        <dbReference type="ARBA" id="ARBA00023002"/>
    </source>
</evidence>
<evidence type="ECO:0000313" key="7">
    <source>
        <dbReference type="EMBL" id="MBO1326580.1"/>
    </source>
</evidence>
<evidence type="ECO:0000256" key="4">
    <source>
        <dbReference type="PROSITE-ProRule" id="PRU10007"/>
    </source>
</evidence>
<dbReference type="Gene3D" id="3.40.605.10">
    <property type="entry name" value="Aldehyde Dehydrogenase, Chain A, domain 1"/>
    <property type="match status" value="1"/>
</dbReference>
<dbReference type="PANTHER" id="PTHR43720:SF2">
    <property type="entry name" value="2-AMINOMUCONIC SEMIALDEHYDE DEHYDROGENASE"/>
    <property type="match status" value="1"/>
</dbReference>
<accession>A0A939HNU1</accession>
<dbReference type="InterPro" id="IPR015590">
    <property type="entry name" value="Aldehyde_DH_dom"/>
</dbReference>
<dbReference type="Proteomes" id="UP000664073">
    <property type="component" value="Unassembled WGS sequence"/>
</dbReference>
<dbReference type="InterPro" id="IPR029510">
    <property type="entry name" value="Ald_DH_CS_GLU"/>
</dbReference>
<dbReference type="Pfam" id="PF00171">
    <property type="entry name" value="Aldedh"/>
    <property type="match status" value="1"/>
</dbReference>
<name>A0A939HNU1_9PROT</name>
<evidence type="ECO:0000256" key="1">
    <source>
        <dbReference type="ARBA" id="ARBA00009986"/>
    </source>
</evidence>
<keyword evidence="3" id="KW-0520">NAD</keyword>